<dbReference type="GO" id="GO:0047444">
    <property type="term" value="F:N-acylneuraminate-9-phosphate synthase activity"/>
    <property type="evidence" value="ECO:0007669"/>
    <property type="project" value="TreeGrafter"/>
</dbReference>
<dbReference type="GeneID" id="61273383"/>
<dbReference type="Proteomes" id="UP000284434">
    <property type="component" value="Unassembled WGS sequence"/>
</dbReference>
<dbReference type="SUPFAM" id="SSF51569">
    <property type="entry name" value="Aldolase"/>
    <property type="match status" value="1"/>
</dbReference>
<dbReference type="Pfam" id="PF03102">
    <property type="entry name" value="NeuB"/>
    <property type="match status" value="1"/>
</dbReference>
<protein>
    <submittedName>
        <fullName evidence="2">Pseudaminic acid synthase</fullName>
        <ecNumber evidence="2">2.5.1.97</ecNumber>
    </submittedName>
</protein>
<dbReference type="Gene3D" id="3.90.1210.10">
    <property type="entry name" value="Antifreeze-like/N-acetylneuraminic acid synthase C-terminal domain"/>
    <property type="match status" value="1"/>
</dbReference>
<dbReference type="InterPro" id="IPR036732">
    <property type="entry name" value="AFP_Neu5c_C_sf"/>
</dbReference>
<dbReference type="InterPro" id="IPR013785">
    <property type="entry name" value="Aldolase_TIM"/>
</dbReference>
<dbReference type="EMBL" id="QSCO01000014">
    <property type="protein sequence ID" value="RGY06018.1"/>
    <property type="molecule type" value="Genomic_DNA"/>
</dbReference>
<dbReference type="RefSeq" id="WP_013610484.1">
    <property type="nucleotide sequence ID" value="NZ_JADMUD010000007.1"/>
</dbReference>
<dbReference type="Gene3D" id="3.20.20.70">
    <property type="entry name" value="Aldolase class I"/>
    <property type="match status" value="1"/>
</dbReference>
<dbReference type="InterPro" id="IPR013974">
    <property type="entry name" value="SAF"/>
</dbReference>
<evidence type="ECO:0000313" key="3">
    <source>
        <dbReference type="Proteomes" id="UP000284434"/>
    </source>
</evidence>
<feature type="domain" description="AFP-like" evidence="1">
    <location>
        <begin position="281"/>
        <end position="339"/>
    </location>
</feature>
<dbReference type="PANTHER" id="PTHR42966:SF2">
    <property type="entry name" value="PSEUDAMINIC ACID SYNTHASE"/>
    <property type="match status" value="1"/>
</dbReference>
<dbReference type="InterPro" id="IPR013132">
    <property type="entry name" value="PseI/NeuA/B-like_N"/>
</dbReference>
<keyword evidence="2" id="KW-0808">Transferase</keyword>
<reference evidence="2 3" key="1">
    <citation type="submission" date="2018-08" db="EMBL/GenBank/DDBJ databases">
        <title>A genome reference for cultivated species of the human gut microbiota.</title>
        <authorList>
            <person name="Zou Y."/>
            <person name="Xue W."/>
            <person name="Luo G."/>
        </authorList>
    </citation>
    <scope>NUCLEOTIDE SEQUENCE [LARGE SCALE GENOMIC DNA]</scope>
    <source>
        <strain evidence="2 3">OF03-11</strain>
    </source>
</reference>
<dbReference type="OMA" id="KCVSAYP"/>
<comment type="caution">
    <text evidence="2">The sequence shown here is derived from an EMBL/GenBank/DDBJ whole genome shotgun (WGS) entry which is preliminary data.</text>
</comment>
<evidence type="ECO:0000259" key="1">
    <source>
        <dbReference type="PROSITE" id="PS50844"/>
    </source>
</evidence>
<sequence length="339" mass="37499">MENDKTFIVAELSANHNGSLSLAKKTIAAAKEAGADAVKLQTYTADTITIDSDKDCFIEKGGLWDGYSLYQLYKEAYTPWEWHAELFEYAYALGLECFSTPFDFTAVDFLESIHNPIYKIASFEITDINLIRYAASKGKPMIISTGVATPEDIELALKVCQEVNNQDITLLKCTSAYPAPLEKANLLTVPDMKQRFGVKVGVSDHSMTNTIAVTAVALGATVVEKHLILDRKMGGPDSGFSMEPAEFADMVKTIREVEMVRGKVLYPTDVNAISGRDCCRSLFICEDMKKGDRLTTSNLRSIRPGCGLHPKYLNECLGRKVNQDLEKGTPFELRFVGSE</sequence>
<dbReference type="PROSITE" id="PS50844">
    <property type="entry name" value="AFP_LIKE"/>
    <property type="match status" value="1"/>
</dbReference>
<gene>
    <name evidence="2" type="primary">pseI</name>
    <name evidence="2" type="ORF">DXA53_10635</name>
</gene>
<dbReference type="CDD" id="cd11615">
    <property type="entry name" value="SAF_NeuB_like"/>
    <property type="match status" value="1"/>
</dbReference>
<evidence type="ECO:0000313" key="2">
    <source>
        <dbReference type="EMBL" id="RGY06018.1"/>
    </source>
</evidence>
<proteinExistence type="predicted"/>
<dbReference type="GO" id="GO:0016051">
    <property type="term" value="P:carbohydrate biosynthetic process"/>
    <property type="evidence" value="ECO:0007669"/>
    <property type="project" value="InterPro"/>
</dbReference>
<dbReference type="Pfam" id="PF08666">
    <property type="entry name" value="SAF"/>
    <property type="match status" value="1"/>
</dbReference>
<dbReference type="SUPFAM" id="SSF51269">
    <property type="entry name" value="AFP III-like domain"/>
    <property type="match status" value="1"/>
</dbReference>
<dbReference type="EC" id="2.5.1.97" evidence="2"/>
<dbReference type="InterPro" id="IPR051690">
    <property type="entry name" value="PseI-like"/>
</dbReference>
<organism evidence="2 3">
    <name type="scientific">Odoribacter splanchnicus</name>
    <dbReference type="NCBI Taxonomy" id="28118"/>
    <lineage>
        <taxon>Bacteria</taxon>
        <taxon>Pseudomonadati</taxon>
        <taxon>Bacteroidota</taxon>
        <taxon>Bacteroidia</taxon>
        <taxon>Bacteroidales</taxon>
        <taxon>Odoribacteraceae</taxon>
        <taxon>Odoribacter</taxon>
    </lineage>
</organism>
<dbReference type="InterPro" id="IPR020030">
    <property type="entry name" value="Pseudaminic_synth_PseI"/>
</dbReference>
<dbReference type="InterPro" id="IPR057736">
    <property type="entry name" value="SAF_PseI/NeuA/NeuB"/>
</dbReference>
<dbReference type="InterPro" id="IPR006190">
    <property type="entry name" value="SAF_AFP_Neu5Ac"/>
</dbReference>
<accession>A0A413IB74</accession>
<dbReference type="AlphaFoldDB" id="A0A413IB74"/>
<dbReference type="PANTHER" id="PTHR42966">
    <property type="entry name" value="N-ACETYLNEURAMINATE SYNTHASE"/>
    <property type="match status" value="1"/>
</dbReference>
<dbReference type="NCBIfam" id="TIGR03586">
    <property type="entry name" value="PseI"/>
    <property type="match status" value="1"/>
</dbReference>
<name>A0A413IB74_9BACT</name>